<evidence type="ECO:0000259" key="1">
    <source>
        <dbReference type="Pfam" id="PF01551"/>
    </source>
</evidence>
<dbReference type="Pfam" id="PF01551">
    <property type="entry name" value="Peptidase_M23"/>
    <property type="match status" value="1"/>
</dbReference>
<dbReference type="Proteomes" id="UP000254467">
    <property type="component" value="Unassembled WGS sequence"/>
</dbReference>
<reference evidence="2 3" key="1">
    <citation type="submission" date="2018-06" db="EMBL/GenBank/DDBJ databases">
        <authorList>
            <consortium name="Pathogen Informatics"/>
            <person name="Doyle S."/>
        </authorList>
    </citation>
    <scope>NUCLEOTIDE SEQUENCE [LARGE SCALE GENOMIC DNA]</scope>
    <source>
        <strain evidence="2 3">NCTC11862</strain>
    </source>
</reference>
<dbReference type="InterPro" id="IPR011055">
    <property type="entry name" value="Dup_hybrid_motif"/>
</dbReference>
<dbReference type="PANTHER" id="PTHR21666">
    <property type="entry name" value="PEPTIDASE-RELATED"/>
    <property type="match status" value="1"/>
</dbReference>
<dbReference type="STRING" id="35756.GCA_001044155_01338"/>
<keyword evidence="3" id="KW-1185">Reference proteome</keyword>
<evidence type="ECO:0000313" key="3">
    <source>
        <dbReference type="Proteomes" id="UP000254467"/>
    </source>
</evidence>
<sequence length="258" mass="27472">MRGFLSRALATSHSDTQKTLGPLLEVAPQKSWSFAARSQPGQKVLDTLLSLSVNPLDAFAKRTRLLYPQAPSYPQVFASASARSLASCHDQAMNLTRSSLSALLLCALLSPALAWAYVDPTTGAPSATRVLRGPDIPEQNWLPGHRGVDLALGIGDDVLAAEDGTVAFAGMVAGTPVISIDHDDGIRTTYQPVHALVDEGERVTSGTVIGRLGHPTDGYPGLHWGALIAKDTYINPLSLLDDPMIRLKPVDAPARRPL</sequence>
<dbReference type="Gene3D" id="2.70.70.10">
    <property type="entry name" value="Glucose Permease (Domain IIA)"/>
    <property type="match status" value="1"/>
</dbReference>
<dbReference type="SUPFAM" id="SSF51261">
    <property type="entry name" value="Duplicated hybrid motif"/>
    <property type="match status" value="1"/>
</dbReference>
<dbReference type="GO" id="GO:0004222">
    <property type="term" value="F:metalloendopeptidase activity"/>
    <property type="evidence" value="ECO:0007669"/>
    <property type="project" value="TreeGrafter"/>
</dbReference>
<organism evidence="2 3">
    <name type="scientific">Corynebacterium pilosum</name>
    <dbReference type="NCBI Taxonomy" id="35756"/>
    <lineage>
        <taxon>Bacteria</taxon>
        <taxon>Bacillati</taxon>
        <taxon>Actinomycetota</taxon>
        <taxon>Actinomycetes</taxon>
        <taxon>Mycobacteriales</taxon>
        <taxon>Corynebacteriaceae</taxon>
        <taxon>Corynebacterium</taxon>
    </lineage>
</organism>
<dbReference type="PANTHER" id="PTHR21666:SF270">
    <property type="entry name" value="MUREIN HYDROLASE ACTIVATOR ENVC"/>
    <property type="match status" value="1"/>
</dbReference>
<name>A0A376CIM4_9CORY</name>
<proteinExistence type="predicted"/>
<feature type="domain" description="M23ase beta-sheet core" evidence="1">
    <location>
        <begin position="144"/>
        <end position="236"/>
    </location>
</feature>
<gene>
    <name evidence="2" type="ORF">NCTC11862_00087</name>
</gene>
<dbReference type="AlphaFoldDB" id="A0A376CIM4"/>
<evidence type="ECO:0000313" key="2">
    <source>
        <dbReference type="EMBL" id="STC68145.1"/>
    </source>
</evidence>
<dbReference type="EMBL" id="UFXQ01000001">
    <property type="protein sequence ID" value="STC68145.1"/>
    <property type="molecule type" value="Genomic_DNA"/>
</dbReference>
<dbReference type="CDD" id="cd12797">
    <property type="entry name" value="M23_peptidase"/>
    <property type="match status" value="1"/>
</dbReference>
<accession>A0A376CIM4</accession>
<dbReference type="InterPro" id="IPR050570">
    <property type="entry name" value="Cell_wall_metabolism_enzyme"/>
</dbReference>
<dbReference type="InterPro" id="IPR016047">
    <property type="entry name" value="M23ase_b-sheet_dom"/>
</dbReference>
<protein>
    <submittedName>
        <fullName evidence="2">Membrane metalloendopeptidase protein</fullName>
    </submittedName>
</protein>